<comment type="similarity">
    <text evidence="4 14">Belongs to the cytochrome P450 family.</text>
</comment>
<keyword evidence="16" id="KW-1185">Reference proteome</keyword>
<dbReference type="PANTHER" id="PTHR46300:SF7">
    <property type="entry name" value="P450, PUTATIVE (EUROFUNG)-RELATED"/>
    <property type="match status" value="1"/>
</dbReference>
<dbReference type="GO" id="GO:0020037">
    <property type="term" value="F:heme binding"/>
    <property type="evidence" value="ECO:0007669"/>
    <property type="project" value="InterPro"/>
</dbReference>
<keyword evidence="6" id="KW-0812">Transmembrane</keyword>
<dbReference type="GO" id="GO:0016020">
    <property type="term" value="C:membrane"/>
    <property type="evidence" value="ECO:0007669"/>
    <property type="project" value="UniProtKB-SubCell"/>
</dbReference>
<keyword evidence="5 13" id="KW-0349">Heme</keyword>
<keyword evidence="8" id="KW-1133">Transmembrane helix</keyword>
<name>A0A1Y2IMG0_TRAC3</name>
<dbReference type="InterPro" id="IPR001128">
    <property type="entry name" value="Cyt_P450"/>
</dbReference>
<evidence type="ECO:0000256" key="14">
    <source>
        <dbReference type="RuleBase" id="RU000461"/>
    </source>
</evidence>
<evidence type="ECO:0000313" key="16">
    <source>
        <dbReference type="Proteomes" id="UP000193067"/>
    </source>
</evidence>
<keyword evidence="7 13" id="KW-0479">Metal-binding</keyword>
<evidence type="ECO:0000256" key="13">
    <source>
        <dbReference type="PIRSR" id="PIRSR602401-1"/>
    </source>
</evidence>
<evidence type="ECO:0000256" key="11">
    <source>
        <dbReference type="ARBA" id="ARBA00023033"/>
    </source>
</evidence>
<dbReference type="AlphaFoldDB" id="A0A1Y2IMG0"/>
<dbReference type="InterPro" id="IPR002401">
    <property type="entry name" value="Cyt_P450_E_grp-I"/>
</dbReference>
<evidence type="ECO:0000256" key="1">
    <source>
        <dbReference type="ARBA" id="ARBA00001971"/>
    </source>
</evidence>
<sequence>MSTEITIAVLLTVTLLVTLVWVGRPSRKYLPLPPGPRPYPIIGNLLDMPTRNLGPSLRELGHEYGDVVYLNICGQPTIVLNSYDSAAALLESRSLNTSDRPRFVMAELTSYDWITGLKGYTQAWRQRRRAFHRTFQYSAIQHRRPILLRGCHRFLNRLLESPENFLALARHMFGATAMQIVYGITISETADRYISIAEKAMAVFSQITVPGRYIAELYPSLKAYPAWLPGMKFKRDAARWRVDVDALRDVPFKASTEALARGEARDSMLASLIEDRGDEAAAELSTEEEELLKDVTGLAYITGADTTLSALQTFFMLMILNPRAQRKAQAELDEVIGQGRLPDFSDQGSLPYVNAVVKEILRWHTVIPLGIPHRTMEEDEWNGYRIPAGTVIIANLWAMSREPAAYPDPDQFIPERFLNHDNNREQSTRDPERFQFGFGRRICPGRHLANASLFITVASVLHAFTIEAPIGDDGSPVQVETAINQDNFLASPEPFKCRIVPRSKRVEELVKASDPMDTKRI</sequence>
<keyword evidence="11 14" id="KW-0503">Monooxygenase</keyword>
<dbReference type="EMBL" id="KZ084111">
    <property type="protein sequence ID" value="OSD01441.1"/>
    <property type="molecule type" value="Genomic_DNA"/>
</dbReference>
<evidence type="ECO:0000256" key="9">
    <source>
        <dbReference type="ARBA" id="ARBA00023002"/>
    </source>
</evidence>
<protein>
    <submittedName>
        <fullName evidence="15">O-methylsterigmatocystin oxidoreductase</fullName>
    </submittedName>
</protein>
<dbReference type="GO" id="GO:0005506">
    <property type="term" value="F:iron ion binding"/>
    <property type="evidence" value="ECO:0007669"/>
    <property type="project" value="InterPro"/>
</dbReference>
<evidence type="ECO:0000256" key="7">
    <source>
        <dbReference type="ARBA" id="ARBA00022723"/>
    </source>
</evidence>
<gene>
    <name evidence="15" type="ORF">PYCCODRAFT_1391815</name>
</gene>
<keyword evidence="10 13" id="KW-0408">Iron</keyword>
<accession>A0A1Y2IMG0</accession>
<evidence type="ECO:0000256" key="8">
    <source>
        <dbReference type="ARBA" id="ARBA00022989"/>
    </source>
</evidence>
<comment type="pathway">
    <text evidence="3">Secondary metabolite biosynthesis.</text>
</comment>
<dbReference type="PROSITE" id="PS00086">
    <property type="entry name" value="CYTOCHROME_P450"/>
    <property type="match status" value="1"/>
</dbReference>
<evidence type="ECO:0000313" key="15">
    <source>
        <dbReference type="EMBL" id="OSD01441.1"/>
    </source>
</evidence>
<dbReference type="PANTHER" id="PTHR46300">
    <property type="entry name" value="P450, PUTATIVE (EUROFUNG)-RELATED-RELATED"/>
    <property type="match status" value="1"/>
</dbReference>
<reference evidence="15 16" key="1">
    <citation type="journal article" date="2015" name="Biotechnol. Biofuels">
        <title>Enhanced degradation of softwood versus hardwood by the white-rot fungus Pycnoporus coccineus.</title>
        <authorList>
            <person name="Couturier M."/>
            <person name="Navarro D."/>
            <person name="Chevret D."/>
            <person name="Henrissat B."/>
            <person name="Piumi F."/>
            <person name="Ruiz-Duenas F.J."/>
            <person name="Martinez A.T."/>
            <person name="Grigoriev I.V."/>
            <person name="Riley R."/>
            <person name="Lipzen A."/>
            <person name="Berrin J.G."/>
            <person name="Master E.R."/>
            <person name="Rosso M.N."/>
        </authorList>
    </citation>
    <scope>NUCLEOTIDE SEQUENCE [LARGE SCALE GENOMIC DNA]</scope>
    <source>
        <strain evidence="15 16">BRFM310</strain>
    </source>
</reference>
<dbReference type="STRING" id="1353009.A0A1Y2IMG0"/>
<dbReference type="PRINTS" id="PR00463">
    <property type="entry name" value="EP450I"/>
</dbReference>
<keyword evidence="12" id="KW-0472">Membrane</keyword>
<evidence type="ECO:0000256" key="10">
    <source>
        <dbReference type="ARBA" id="ARBA00023004"/>
    </source>
</evidence>
<organism evidence="15 16">
    <name type="scientific">Trametes coccinea (strain BRFM310)</name>
    <name type="common">Pycnoporus coccineus</name>
    <dbReference type="NCBI Taxonomy" id="1353009"/>
    <lineage>
        <taxon>Eukaryota</taxon>
        <taxon>Fungi</taxon>
        <taxon>Dikarya</taxon>
        <taxon>Basidiomycota</taxon>
        <taxon>Agaricomycotina</taxon>
        <taxon>Agaricomycetes</taxon>
        <taxon>Polyporales</taxon>
        <taxon>Polyporaceae</taxon>
        <taxon>Trametes</taxon>
    </lineage>
</organism>
<dbReference type="GO" id="GO:0004497">
    <property type="term" value="F:monooxygenase activity"/>
    <property type="evidence" value="ECO:0007669"/>
    <property type="project" value="UniProtKB-KW"/>
</dbReference>
<evidence type="ECO:0000256" key="12">
    <source>
        <dbReference type="ARBA" id="ARBA00023136"/>
    </source>
</evidence>
<dbReference type="PRINTS" id="PR00385">
    <property type="entry name" value="P450"/>
</dbReference>
<keyword evidence="9 14" id="KW-0560">Oxidoreductase</keyword>
<dbReference type="OrthoDB" id="2789670at2759"/>
<dbReference type="GO" id="GO:0016705">
    <property type="term" value="F:oxidoreductase activity, acting on paired donors, with incorporation or reduction of molecular oxygen"/>
    <property type="evidence" value="ECO:0007669"/>
    <property type="project" value="InterPro"/>
</dbReference>
<dbReference type="InterPro" id="IPR050364">
    <property type="entry name" value="Cytochrome_P450_fung"/>
</dbReference>
<dbReference type="Proteomes" id="UP000193067">
    <property type="component" value="Unassembled WGS sequence"/>
</dbReference>
<dbReference type="SUPFAM" id="SSF48264">
    <property type="entry name" value="Cytochrome P450"/>
    <property type="match status" value="1"/>
</dbReference>
<evidence type="ECO:0000256" key="6">
    <source>
        <dbReference type="ARBA" id="ARBA00022692"/>
    </source>
</evidence>
<proteinExistence type="inferred from homology"/>
<evidence type="ECO:0000256" key="5">
    <source>
        <dbReference type="ARBA" id="ARBA00022617"/>
    </source>
</evidence>
<dbReference type="Pfam" id="PF00067">
    <property type="entry name" value="p450"/>
    <property type="match status" value="1"/>
</dbReference>
<dbReference type="CDD" id="cd11065">
    <property type="entry name" value="CYP64-like"/>
    <property type="match status" value="1"/>
</dbReference>
<comment type="subcellular location">
    <subcellularLocation>
        <location evidence="2">Membrane</location>
        <topology evidence="2">Single-pass membrane protein</topology>
    </subcellularLocation>
</comment>
<dbReference type="InterPro" id="IPR036396">
    <property type="entry name" value="Cyt_P450_sf"/>
</dbReference>
<evidence type="ECO:0000256" key="3">
    <source>
        <dbReference type="ARBA" id="ARBA00005179"/>
    </source>
</evidence>
<dbReference type="InterPro" id="IPR017972">
    <property type="entry name" value="Cyt_P450_CS"/>
</dbReference>
<feature type="binding site" description="axial binding residue" evidence="13">
    <location>
        <position position="443"/>
    </location>
    <ligand>
        <name>heme</name>
        <dbReference type="ChEBI" id="CHEBI:30413"/>
    </ligand>
    <ligandPart>
        <name>Fe</name>
        <dbReference type="ChEBI" id="CHEBI:18248"/>
    </ligandPart>
</feature>
<evidence type="ECO:0000256" key="4">
    <source>
        <dbReference type="ARBA" id="ARBA00010617"/>
    </source>
</evidence>
<comment type="cofactor">
    <cofactor evidence="1 13">
        <name>heme</name>
        <dbReference type="ChEBI" id="CHEBI:30413"/>
    </cofactor>
</comment>
<evidence type="ECO:0000256" key="2">
    <source>
        <dbReference type="ARBA" id="ARBA00004167"/>
    </source>
</evidence>
<dbReference type="Gene3D" id="1.10.630.10">
    <property type="entry name" value="Cytochrome P450"/>
    <property type="match status" value="1"/>
</dbReference>